<gene>
    <name evidence="4" type="ORF">IAD51_03455</name>
</gene>
<comment type="caution">
    <text evidence="4">The sequence shown here is derived from an EMBL/GenBank/DDBJ whole genome shotgun (WGS) entry which is preliminary data.</text>
</comment>
<feature type="compositionally biased region" description="Basic and acidic residues" evidence="1">
    <location>
        <begin position="1485"/>
        <end position="1494"/>
    </location>
</feature>
<feature type="region of interest" description="Disordered" evidence="1">
    <location>
        <begin position="641"/>
        <end position="674"/>
    </location>
</feature>
<reference evidence="4" key="2">
    <citation type="journal article" date="2021" name="PeerJ">
        <title>Extensive microbial diversity within the chicken gut microbiome revealed by metagenomics and culture.</title>
        <authorList>
            <person name="Gilroy R."/>
            <person name="Ravi A."/>
            <person name="Getino M."/>
            <person name="Pursley I."/>
            <person name="Horton D.L."/>
            <person name="Alikhan N.F."/>
            <person name="Baker D."/>
            <person name="Gharbi K."/>
            <person name="Hall N."/>
            <person name="Watson M."/>
            <person name="Adriaenssens E.M."/>
            <person name="Foster-Nyarko E."/>
            <person name="Jarju S."/>
            <person name="Secka A."/>
            <person name="Antonio M."/>
            <person name="Oren A."/>
            <person name="Chaudhuri R.R."/>
            <person name="La Ragione R."/>
            <person name="Hildebrand F."/>
            <person name="Pallen M.J."/>
        </authorList>
    </citation>
    <scope>NUCLEOTIDE SEQUENCE</scope>
    <source>
        <strain evidence="4">1063</strain>
    </source>
</reference>
<evidence type="ECO:0008006" key="6">
    <source>
        <dbReference type="Google" id="ProtNLM"/>
    </source>
</evidence>
<keyword evidence="2" id="KW-1133">Transmembrane helix</keyword>
<feature type="region of interest" description="Disordered" evidence="1">
    <location>
        <begin position="1469"/>
        <end position="1494"/>
    </location>
</feature>
<sequence length="1494" mass="160923">MKRKKLSILVLLLIVVVAFSAVLFAACDNSSSDDTSEAIEATEGLLIGNSDFKVIGTSGDYPRSITDWSGAKIYSSSTVPGDVTSGAISLEEALYAANRELWDDDGSADDGGKTLYDRLSTHYSSAEDAVNNVLMIYMPTEDSAENDDDDFGPTAYGYTSPSFSLDANSYYKLTVDVLTYNIAGTDDDDNVPGARIYVSSAGYAEISGIDTQGEWKKYTIYIQSAATGSTSLTLNLGLGKYSSYYKDGLTTGYAFFDNVMLEKINSDEVTVDEAASRYTEAVQEEATLYEEAREAYTADINAAGDDEDALAKVKSLSARYLATEVRTLTLRVSNGRFDYGSTSVGTSAPSGWTLVTGDDAPTSYRFNGVISASEFEDNYTSYAGTYYLPAATTPASEHLIGAVDLFTEHMNGGSVGDSVYMLSQQMMTAQGIRTSRSIVIEKNKYYALSVDVLTRNVYGAGVSLILSGDGEDIVIEGIAQNLYDGIVRFGTPDGDATAPENGEWTRYTFYIKGNQYKDMSYNLTLWLGTGDAEDNTKATYTYYSSTSATGTSRTTYTADGTFSSGWAFFDDVKLTEFADQGAYDEAVEGAGTAVSKDGGYSVDVSGTDYTAISVDLSSDSYFMTDDGGDNTHGTIFGDFRTGSGSSDEFAGDTEGTPSGWEHKAAEDDDTDAPVATPDMVTAGTVYLDAEDYFTSRGLTAPGLPYDTVANTGLMIRATQDTAFTMKSDIIEIKANRAYAISVWVKTDGVKDTSGAYLYLKSYEDEENESGETTLSSFTAVNTAEVETYNGWSEYTFYIKGSGEGTTKVWLEFALGSGTRWESSTLASGAAYFANMSMIDVTYSDFSDATAGTYIAKSDLSTSVSGSFDNGSFDNVDFDEMEDAITAGDGTLQGGDVAGVPESWTLSNSSLKDNADFVGGVIRLEEKGAGSWGGSPQTDALFGDSYTDFFNNIYANSPVEAQGAPSLLAIAGKNGADFAAGYLSDSFTLSASTNYSVSVWAKAETGTKGMIFLQGEASGSLVDGEEGDTLYFAFTGDGEWHKYTFNIEVGLTDVSLRLGLWLGQNSGITGQDEVTSTGIVLFDSVTMHEGLTEQEIEDYTPAAYNGEPYEEVKRISFFTDSFDTMEESTSTDDEEEDTTDLTSPNGWTSSVGTDQDRDNTNAGVLDTSDFSTDGDYIVGLGPELTADDFTATDAEIDEYIRDNFGGDDSEANILAATNAIKEAKLARAIADRMLPLDVFPEGFVDGDNVLVINNMLDSAYRYGSDGYTLTAEVAYKISVRVFTYGIGHVGDDNVFTAADDRGAYIEIYLGSSDSDDAEPLRFENINTGDGWSEYTFYILAPSTDVTDVSVRLGLGIYDADDESKLVSGYAFFDAVTIEVIGDVNDYNEAVEAMPGEGEEGYGTYLNYTIPEEGEQGATDGDDDNTDVPSATFNLDNLWWMIPTIVIGLAIIAVVVVFYVRKYKKKFTKKTTDEPTDNVSASNVNKKKNDYDNFNE</sequence>
<dbReference type="EMBL" id="DVMN01000059">
    <property type="protein sequence ID" value="HIU21283.1"/>
    <property type="molecule type" value="Genomic_DNA"/>
</dbReference>
<protein>
    <recommendedName>
        <fullName evidence="6">CBM-cenC domain-containing protein</fullName>
    </recommendedName>
</protein>
<evidence type="ECO:0000256" key="1">
    <source>
        <dbReference type="SAM" id="MobiDB-lite"/>
    </source>
</evidence>
<proteinExistence type="predicted"/>
<dbReference type="Proteomes" id="UP000824088">
    <property type="component" value="Unassembled WGS sequence"/>
</dbReference>
<dbReference type="SUPFAM" id="SSF49785">
    <property type="entry name" value="Galactose-binding domain-like"/>
    <property type="match status" value="1"/>
</dbReference>
<organism evidence="4 5">
    <name type="scientific">Candidatus Limadaptatus stercorigallinarum</name>
    <dbReference type="NCBI Taxonomy" id="2840845"/>
    <lineage>
        <taxon>Bacteria</taxon>
        <taxon>Bacillati</taxon>
        <taxon>Bacillota</taxon>
        <taxon>Clostridia</taxon>
        <taxon>Eubacteriales</taxon>
        <taxon>Candidatus Limadaptatus</taxon>
    </lineage>
</organism>
<evidence type="ECO:0000256" key="3">
    <source>
        <dbReference type="SAM" id="SignalP"/>
    </source>
</evidence>
<keyword evidence="2" id="KW-0472">Membrane</keyword>
<feature type="transmembrane region" description="Helical" evidence="2">
    <location>
        <begin position="1436"/>
        <end position="1458"/>
    </location>
</feature>
<evidence type="ECO:0000313" key="5">
    <source>
        <dbReference type="Proteomes" id="UP000824088"/>
    </source>
</evidence>
<dbReference type="Gene3D" id="2.60.120.260">
    <property type="entry name" value="Galactose-binding domain-like"/>
    <property type="match status" value="4"/>
</dbReference>
<accession>A0A9D1HRH5</accession>
<keyword evidence="3" id="KW-0732">Signal</keyword>
<keyword evidence="2" id="KW-0812">Transmembrane</keyword>
<feature type="compositionally biased region" description="Acidic residues" evidence="1">
    <location>
        <begin position="1124"/>
        <end position="1138"/>
    </location>
</feature>
<reference evidence="4" key="1">
    <citation type="submission" date="2020-10" db="EMBL/GenBank/DDBJ databases">
        <authorList>
            <person name="Gilroy R."/>
        </authorList>
    </citation>
    <scope>NUCLEOTIDE SEQUENCE</scope>
    <source>
        <strain evidence="4">1063</strain>
    </source>
</reference>
<feature type="chain" id="PRO_5039632948" description="CBM-cenC domain-containing protein" evidence="3">
    <location>
        <begin position="26"/>
        <end position="1494"/>
    </location>
</feature>
<dbReference type="PROSITE" id="PS51257">
    <property type="entry name" value="PROKAR_LIPOPROTEIN"/>
    <property type="match status" value="1"/>
</dbReference>
<dbReference type="InterPro" id="IPR008979">
    <property type="entry name" value="Galactose-bd-like_sf"/>
</dbReference>
<feature type="compositionally biased region" description="Polar residues" evidence="1">
    <location>
        <begin position="1143"/>
        <end position="1152"/>
    </location>
</feature>
<feature type="signal peptide" evidence="3">
    <location>
        <begin position="1"/>
        <end position="25"/>
    </location>
</feature>
<feature type="region of interest" description="Disordered" evidence="1">
    <location>
        <begin position="1124"/>
        <end position="1165"/>
    </location>
</feature>
<evidence type="ECO:0000256" key="2">
    <source>
        <dbReference type="SAM" id="Phobius"/>
    </source>
</evidence>
<evidence type="ECO:0000313" key="4">
    <source>
        <dbReference type="EMBL" id="HIU21283.1"/>
    </source>
</evidence>
<name>A0A9D1HRH5_9FIRM</name>